<dbReference type="RefSeq" id="WP_183338782.1">
    <property type="nucleotide sequence ID" value="NZ_JACHNU010000001.1"/>
</dbReference>
<keyword evidence="4 10" id="KW-1003">Cell membrane</keyword>
<comment type="subcellular location">
    <subcellularLocation>
        <location evidence="2">Cell membrane</location>
        <topology evidence="2">Single-pass membrane protein</topology>
    </subcellularLocation>
</comment>
<gene>
    <name evidence="11" type="ORF">BDZ31_000570</name>
</gene>
<keyword evidence="7 10" id="KW-0283">Flagellar rotation</keyword>
<dbReference type="InterPro" id="IPR005503">
    <property type="entry name" value="FliL"/>
</dbReference>
<name>A0A840I811_9ACTN</name>
<keyword evidence="9 10" id="KW-0472">Membrane</keyword>
<evidence type="ECO:0000256" key="9">
    <source>
        <dbReference type="ARBA" id="ARBA00023136"/>
    </source>
</evidence>
<dbReference type="Proteomes" id="UP000585272">
    <property type="component" value="Unassembled WGS sequence"/>
</dbReference>
<keyword evidence="6" id="KW-0812">Transmembrane</keyword>
<evidence type="ECO:0000256" key="3">
    <source>
        <dbReference type="ARBA" id="ARBA00008281"/>
    </source>
</evidence>
<proteinExistence type="inferred from homology"/>
<comment type="function">
    <text evidence="1 10">Controls the rotational direction of flagella during chemotaxis.</text>
</comment>
<keyword evidence="5 10" id="KW-0145">Chemotaxis</keyword>
<dbReference type="GO" id="GO:0006935">
    <property type="term" value="P:chemotaxis"/>
    <property type="evidence" value="ECO:0007669"/>
    <property type="project" value="UniProtKB-KW"/>
</dbReference>
<dbReference type="AlphaFoldDB" id="A0A840I811"/>
<keyword evidence="11" id="KW-0969">Cilium</keyword>
<evidence type="ECO:0000256" key="4">
    <source>
        <dbReference type="ARBA" id="ARBA00022475"/>
    </source>
</evidence>
<keyword evidence="12" id="KW-1185">Reference proteome</keyword>
<dbReference type="EMBL" id="JACHNU010000001">
    <property type="protein sequence ID" value="MBB4660997.1"/>
    <property type="molecule type" value="Genomic_DNA"/>
</dbReference>
<keyword evidence="8" id="KW-1133">Transmembrane helix</keyword>
<evidence type="ECO:0000256" key="6">
    <source>
        <dbReference type="ARBA" id="ARBA00022692"/>
    </source>
</evidence>
<dbReference type="Pfam" id="PF03748">
    <property type="entry name" value="FliL"/>
    <property type="match status" value="1"/>
</dbReference>
<reference evidence="11 12" key="1">
    <citation type="submission" date="2020-08" db="EMBL/GenBank/DDBJ databases">
        <title>Genomic Encyclopedia of Archaeal and Bacterial Type Strains, Phase II (KMG-II): from individual species to whole genera.</title>
        <authorList>
            <person name="Goeker M."/>
        </authorList>
    </citation>
    <scope>NUCLEOTIDE SEQUENCE [LARGE SCALE GENOMIC DNA]</scope>
    <source>
        <strain evidence="11 12">DSM 23288</strain>
    </source>
</reference>
<evidence type="ECO:0000313" key="12">
    <source>
        <dbReference type="Proteomes" id="UP000585272"/>
    </source>
</evidence>
<keyword evidence="11" id="KW-0282">Flagellum</keyword>
<comment type="similarity">
    <text evidence="3 10">Belongs to the FliL family.</text>
</comment>
<sequence length="147" mass="15878">MRKNVVILVLAALIVGAGAAYTMAKPKDEKRHKIDGTVYVLPKEFLLNLSDGRYAKLNVALVLDPHQATAPDTGGHGGGPRPPEGFGTLEQEAVVRDIVTDVVTNQDGDTLISADGRERIKQAILVQIRRTTDVRTKDVLITDVAVQ</sequence>
<evidence type="ECO:0000256" key="2">
    <source>
        <dbReference type="ARBA" id="ARBA00004162"/>
    </source>
</evidence>
<dbReference type="GO" id="GO:0009425">
    <property type="term" value="C:bacterial-type flagellum basal body"/>
    <property type="evidence" value="ECO:0007669"/>
    <property type="project" value="InterPro"/>
</dbReference>
<protein>
    <recommendedName>
        <fullName evidence="10">Flagellar protein FliL</fullName>
    </recommendedName>
</protein>
<evidence type="ECO:0000256" key="8">
    <source>
        <dbReference type="ARBA" id="ARBA00022989"/>
    </source>
</evidence>
<dbReference type="GO" id="GO:0071973">
    <property type="term" value="P:bacterial-type flagellum-dependent cell motility"/>
    <property type="evidence" value="ECO:0007669"/>
    <property type="project" value="InterPro"/>
</dbReference>
<evidence type="ECO:0000313" key="11">
    <source>
        <dbReference type="EMBL" id="MBB4660997.1"/>
    </source>
</evidence>
<evidence type="ECO:0000256" key="10">
    <source>
        <dbReference type="RuleBase" id="RU364125"/>
    </source>
</evidence>
<organism evidence="11 12">
    <name type="scientific">Conexibacter arvalis</name>
    <dbReference type="NCBI Taxonomy" id="912552"/>
    <lineage>
        <taxon>Bacteria</taxon>
        <taxon>Bacillati</taxon>
        <taxon>Actinomycetota</taxon>
        <taxon>Thermoleophilia</taxon>
        <taxon>Solirubrobacterales</taxon>
        <taxon>Conexibacteraceae</taxon>
        <taxon>Conexibacter</taxon>
    </lineage>
</organism>
<keyword evidence="11" id="KW-0966">Cell projection</keyword>
<comment type="caution">
    <text evidence="11">The sequence shown here is derived from an EMBL/GenBank/DDBJ whole genome shotgun (WGS) entry which is preliminary data.</text>
</comment>
<accession>A0A840I811</accession>
<evidence type="ECO:0000256" key="7">
    <source>
        <dbReference type="ARBA" id="ARBA00022779"/>
    </source>
</evidence>
<evidence type="ECO:0000256" key="1">
    <source>
        <dbReference type="ARBA" id="ARBA00002254"/>
    </source>
</evidence>
<dbReference type="GO" id="GO:0005886">
    <property type="term" value="C:plasma membrane"/>
    <property type="evidence" value="ECO:0007669"/>
    <property type="project" value="UniProtKB-SubCell"/>
</dbReference>
<evidence type="ECO:0000256" key="5">
    <source>
        <dbReference type="ARBA" id="ARBA00022500"/>
    </source>
</evidence>